<comment type="function">
    <text evidence="5">Involved in the formation of 2-(5''-phosphoribosyl)-3'-dephosphocoenzyme-A, the prosthetic group of the acyl-carrier protein of the malonate decarboxylase.</text>
</comment>
<evidence type="ECO:0000256" key="5">
    <source>
        <dbReference type="HAMAP-Rule" id="MF_01883"/>
    </source>
</evidence>
<dbReference type="PANTHER" id="PTHR30201">
    <property type="entry name" value="TRIPHOSPHORIBOSYL-DEPHOSPHO-COA SYNTHASE"/>
    <property type="match status" value="1"/>
</dbReference>
<dbReference type="AlphaFoldDB" id="A0A2W5DRI0"/>
<dbReference type="Pfam" id="PF01874">
    <property type="entry name" value="CitG"/>
    <property type="match status" value="1"/>
</dbReference>
<dbReference type="EMBL" id="QFOD01000004">
    <property type="protein sequence ID" value="PZP34555.1"/>
    <property type="molecule type" value="Genomic_DNA"/>
</dbReference>
<dbReference type="Gene3D" id="1.10.4200.10">
    <property type="entry name" value="Triphosphoribosyl-dephospho-CoA protein"/>
    <property type="match status" value="2"/>
</dbReference>
<dbReference type="GO" id="GO:0046917">
    <property type="term" value="F:triphosphoribosyl-dephospho-CoA synthase activity"/>
    <property type="evidence" value="ECO:0007669"/>
    <property type="project" value="UniProtKB-UniRule"/>
</dbReference>
<dbReference type="HAMAP" id="MF_01883">
    <property type="entry name" value="MdcB"/>
    <property type="match status" value="1"/>
</dbReference>
<dbReference type="GO" id="GO:0005524">
    <property type="term" value="F:ATP binding"/>
    <property type="evidence" value="ECO:0007669"/>
    <property type="project" value="UniProtKB-KW"/>
</dbReference>
<keyword evidence="4 5" id="KW-0067">ATP-binding</keyword>
<comment type="catalytic activity">
    <reaction evidence="1 5">
        <text>3'-dephospho-CoA + ATP = 2'-(5''-triphospho-alpha-D-ribosyl)-3'-dephospho-CoA + adenine</text>
        <dbReference type="Rhea" id="RHEA:15117"/>
        <dbReference type="ChEBI" id="CHEBI:16708"/>
        <dbReference type="ChEBI" id="CHEBI:30616"/>
        <dbReference type="ChEBI" id="CHEBI:57328"/>
        <dbReference type="ChEBI" id="CHEBI:61378"/>
        <dbReference type="EC" id="2.4.2.52"/>
    </reaction>
</comment>
<protein>
    <recommendedName>
        <fullName evidence="5">Probable 2-(5''-triphosphoribosyl)-3'-dephosphocoenzyme-A synthase</fullName>
        <shortName evidence="5">2-(5''-triphosphoribosyl)-3'-dephospho-CoA synthase</shortName>
        <ecNumber evidence="5">2.4.2.52</ecNumber>
    </recommendedName>
</protein>
<dbReference type="GO" id="GO:0051191">
    <property type="term" value="P:prosthetic group biosynthetic process"/>
    <property type="evidence" value="ECO:0007669"/>
    <property type="project" value="TreeGrafter"/>
</dbReference>
<dbReference type="EC" id="2.4.2.52" evidence="5"/>
<dbReference type="InterPro" id="IPR002736">
    <property type="entry name" value="CitG"/>
</dbReference>
<gene>
    <name evidence="5 6" type="primary">mdcB</name>
    <name evidence="6" type="ORF">DI603_06275</name>
</gene>
<keyword evidence="3 5" id="KW-0547">Nucleotide-binding</keyword>
<evidence type="ECO:0000256" key="3">
    <source>
        <dbReference type="ARBA" id="ARBA00022741"/>
    </source>
</evidence>
<evidence type="ECO:0000313" key="7">
    <source>
        <dbReference type="Proteomes" id="UP000249633"/>
    </source>
</evidence>
<dbReference type="PANTHER" id="PTHR30201:SF2">
    <property type="entry name" value="2-(5''-TRIPHOSPHORIBOSYL)-3'-DEPHOSPHOCOENZYME-A SYNTHASE"/>
    <property type="match status" value="1"/>
</dbReference>
<sequence length="291" mass="30123">MPEAARGLQPAVSAEGCRALGQAAVRALFDELSLAPKPGLVSFEDNGSHADMNAQTFMRSLRSLRHYFPQIAALGAQRAPFAALQAAGLAAEQRMLAATGGINTHRGAVFALGLLCAAGGALQAQGRALTPPALRAALQARWGQALSQRARLLPASHGVAAVQRHGLRGANEEAAAGMPALFDAVWPALRAALLAGWGWERARLQALFAAMATLDDTNLVHRGGLAGLRDVQAAARSFLQAGGAGRADAVAHARELHRALVARHLSPGGSADLLAAACWLQRVCVAPVPPP</sequence>
<evidence type="ECO:0000313" key="6">
    <source>
        <dbReference type="EMBL" id="PZP34555.1"/>
    </source>
</evidence>
<keyword evidence="2 5" id="KW-0808">Transferase</keyword>
<evidence type="ECO:0000256" key="1">
    <source>
        <dbReference type="ARBA" id="ARBA00001210"/>
    </source>
</evidence>
<reference evidence="6 7" key="1">
    <citation type="submission" date="2017-08" db="EMBL/GenBank/DDBJ databases">
        <title>Infants hospitalized years apart are colonized by the same room-sourced microbial strains.</title>
        <authorList>
            <person name="Brooks B."/>
            <person name="Olm M.R."/>
            <person name="Firek B.A."/>
            <person name="Baker R."/>
            <person name="Thomas B.C."/>
            <person name="Morowitz M.J."/>
            <person name="Banfield J.F."/>
        </authorList>
    </citation>
    <scope>NUCLEOTIDE SEQUENCE [LARGE SCALE GENOMIC DNA]</scope>
    <source>
        <strain evidence="6">S2_012_000_R2_81</strain>
    </source>
</reference>
<organism evidence="6 7">
    <name type="scientific">Roseateles depolymerans</name>
    <dbReference type="NCBI Taxonomy" id="76731"/>
    <lineage>
        <taxon>Bacteria</taxon>
        <taxon>Pseudomonadati</taxon>
        <taxon>Pseudomonadota</taxon>
        <taxon>Betaproteobacteria</taxon>
        <taxon>Burkholderiales</taxon>
        <taxon>Sphaerotilaceae</taxon>
        <taxon>Roseateles</taxon>
    </lineage>
</organism>
<evidence type="ECO:0000256" key="2">
    <source>
        <dbReference type="ARBA" id="ARBA00022679"/>
    </source>
</evidence>
<comment type="caution">
    <text evidence="6">The sequence shown here is derived from an EMBL/GenBank/DDBJ whole genome shotgun (WGS) entry which is preliminary data.</text>
</comment>
<accession>A0A2W5DRI0</accession>
<comment type="similarity">
    <text evidence="5">Belongs to the CitG/MdcB family.</text>
</comment>
<proteinExistence type="inferred from homology"/>
<dbReference type="NCBIfam" id="TIGR03132">
    <property type="entry name" value="malonate_mdcB"/>
    <property type="match status" value="1"/>
</dbReference>
<name>A0A2W5DRI0_9BURK</name>
<evidence type="ECO:0000256" key="4">
    <source>
        <dbReference type="ARBA" id="ARBA00022840"/>
    </source>
</evidence>
<dbReference type="Proteomes" id="UP000249633">
    <property type="component" value="Unassembled WGS sequence"/>
</dbReference>
<dbReference type="InterPro" id="IPR017555">
    <property type="entry name" value="TriPribosyl-deP-CoA_syn"/>
</dbReference>